<evidence type="ECO:0000313" key="2">
    <source>
        <dbReference type="EMBL" id="MFC5648746.1"/>
    </source>
</evidence>
<feature type="transmembrane region" description="Helical" evidence="1">
    <location>
        <begin position="55"/>
        <end position="72"/>
    </location>
</feature>
<keyword evidence="1" id="KW-0472">Membrane</keyword>
<gene>
    <name evidence="2" type="ORF">ACFPYJ_06315</name>
</gene>
<evidence type="ECO:0000313" key="3">
    <source>
        <dbReference type="Proteomes" id="UP001596047"/>
    </source>
</evidence>
<dbReference type="EMBL" id="JBHSOW010000022">
    <property type="protein sequence ID" value="MFC5648746.1"/>
    <property type="molecule type" value="Genomic_DNA"/>
</dbReference>
<dbReference type="RefSeq" id="WP_379187217.1">
    <property type="nucleotide sequence ID" value="NZ_JBHSOW010000022.1"/>
</dbReference>
<reference evidence="3" key="1">
    <citation type="journal article" date="2019" name="Int. J. Syst. Evol. Microbiol.">
        <title>The Global Catalogue of Microorganisms (GCM) 10K type strain sequencing project: providing services to taxonomists for standard genome sequencing and annotation.</title>
        <authorList>
            <consortium name="The Broad Institute Genomics Platform"/>
            <consortium name="The Broad Institute Genome Sequencing Center for Infectious Disease"/>
            <person name="Wu L."/>
            <person name="Ma J."/>
        </authorList>
    </citation>
    <scope>NUCLEOTIDE SEQUENCE [LARGE SCALE GENOMIC DNA]</scope>
    <source>
        <strain evidence="3">CGMCC 1.3240</strain>
    </source>
</reference>
<keyword evidence="1" id="KW-1133">Transmembrane helix</keyword>
<comment type="caution">
    <text evidence="2">The sequence shown here is derived from an EMBL/GenBank/DDBJ whole genome shotgun (WGS) entry which is preliminary data.</text>
</comment>
<protein>
    <recommendedName>
        <fullName evidence="4">Sugar ABC transporter permease</fullName>
    </recommendedName>
</protein>
<sequence>MGMFWIRAVKDFKLHKYLYLMALPMIVFYIVFHYTPMYGAVIAFKDFKPTLGARGWDSSILTILFIVIIFGSF</sequence>
<organism evidence="2 3">
    <name type="scientific">Paenibacillus solisilvae</name>
    <dbReference type="NCBI Taxonomy" id="2486751"/>
    <lineage>
        <taxon>Bacteria</taxon>
        <taxon>Bacillati</taxon>
        <taxon>Bacillota</taxon>
        <taxon>Bacilli</taxon>
        <taxon>Bacillales</taxon>
        <taxon>Paenibacillaceae</taxon>
        <taxon>Paenibacillus</taxon>
    </lineage>
</organism>
<dbReference type="Proteomes" id="UP001596047">
    <property type="component" value="Unassembled WGS sequence"/>
</dbReference>
<name>A0ABW0VW34_9BACL</name>
<evidence type="ECO:0000256" key="1">
    <source>
        <dbReference type="SAM" id="Phobius"/>
    </source>
</evidence>
<proteinExistence type="predicted"/>
<keyword evidence="1" id="KW-0812">Transmembrane</keyword>
<feature type="transmembrane region" description="Helical" evidence="1">
    <location>
        <begin position="17"/>
        <end position="35"/>
    </location>
</feature>
<accession>A0ABW0VW34</accession>
<keyword evidence="3" id="KW-1185">Reference proteome</keyword>
<evidence type="ECO:0008006" key="4">
    <source>
        <dbReference type="Google" id="ProtNLM"/>
    </source>
</evidence>